<protein>
    <recommendedName>
        <fullName evidence="1">CRAL/TRIO N-terminal domain-containing protein</fullName>
    </recommendedName>
</protein>
<dbReference type="SUPFAM" id="SSF46938">
    <property type="entry name" value="CRAL/TRIO N-terminal domain"/>
    <property type="match status" value="1"/>
</dbReference>
<proteinExistence type="predicted"/>
<dbReference type="AlphaFoldDB" id="A0A5E4PT65"/>
<accession>A0A5E4PT65</accession>
<sequence>MITTLYTICSASQMFRNIAFRAELDRHITPECEDQARILCGEVPAERNNKIEELRKMILERGECNPPRLDDVFLLRFLRARQCIPARAHRLMVRYCTFREQNPHLWRDVYWYGLARLGNVYEGVLYDRPDVGRLIIGRLGLYDPDKFSPDELIRGCLLLLEVGIMQPKLQVLGGTALVDCEGTTLKQMRQLTPSLVTQAMSVMGYAFPLRQIGVHIVNCSGLIEKLFFLFKRLAPADDLWKRVYFHGCDYTSLHR</sequence>
<dbReference type="InterPro" id="IPR001251">
    <property type="entry name" value="CRAL-TRIO_dom"/>
</dbReference>
<dbReference type="PRINTS" id="PR00180">
    <property type="entry name" value="CRETINALDHBP"/>
</dbReference>
<name>A0A5E4PT65_9NEOP</name>
<dbReference type="Gene3D" id="3.40.525.10">
    <property type="entry name" value="CRAL-TRIO lipid binding domain"/>
    <property type="match status" value="1"/>
</dbReference>
<dbReference type="Gene3D" id="1.10.8.20">
    <property type="entry name" value="N-terminal domain of phosphatidylinositol transfer protein sec14p"/>
    <property type="match status" value="1"/>
</dbReference>
<dbReference type="PANTHER" id="PTHR10174:SF234">
    <property type="entry name" value="SD01558P"/>
    <property type="match status" value="1"/>
</dbReference>
<reference evidence="2 3" key="1">
    <citation type="submission" date="2017-07" db="EMBL/GenBank/DDBJ databases">
        <authorList>
            <person name="Talla V."/>
            <person name="Backstrom N."/>
        </authorList>
    </citation>
    <scope>NUCLEOTIDE SEQUENCE [LARGE SCALE GENOMIC DNA]</scope>
</reference>
<organism evidence="2 3">
    <name type="scientific">Leptidea sinapis</name>
    <dbReference type="NCBI Taxonomy" id="189913"/>
    <lineage>
        <taxon>Eukaryota</taxon>
        <taxon>Metazoa</taxon>
        <taxon>Ecdysozoa</taxon>
        <taxon>Arthropoda</taxon>
        <taxon>Hexapoda</taxon>
        <taxon>Insecta</taxon>
        <taxon>Pterygota</taxon>
        <taxon>Neoptera</taxon>
        <taxon>Endopterygota</taxon>
        <taxon>Lepidoptera</taxon>
        <taxon>Glossata</taxon>
        <taxon>Ditrysia</taxon>
        <taxon>Papilionoidea</taxon>
        <taxon>Pieridae</taxon>
        <taxon>Dismorphiinae</taxon>
        <taxon>Leptidea</taxon>
    </lineage>
</organism>
<evidence type="ECO:0000313" key="3">
    <source>
        <dbReference type="Proteomes" id="UP000324832"/>
    </source>
</evidence>
<keyword evidence="3" id="KW-1185">Reference proteome</keyword>
<dbReference type="Pfam" id="PF00650">
    <property type="entry name" value="CRAL_TRIO"/>
    <property type="match status" value="1"/>
</dbReference>
<gene>
    <name evidence="2" type="ORF">LSINAPIS_LOCUS2360</name>
</gene>
<evidence type="ECO:0000259" key="1">
    <source>
        <dbReference type="SMART" id="SM01100"/>
    </source>
</evidence>
<dbReference type="GO" id="GO:0016020">
    <property type="term" value="C:membrane"/>
    <property type="evidence" value="ECO:0007669"/>
    <property type="project" value="TreeGrafter"/>
</dbReference>
<feature type="domain" description="CRAL/TRIO N-terminal" evidence="1">
    <location>
        <begin position="70"/>
        <end position="95"/>
    </location>
</feature>
<dbReference type="Proteomes" id="UP000324832">
    <property type="component" value="Unassembled WGS sequence"/>
</dbReference>
<dbReference type="InterPro" id="IPR036865">
    <property type="entry name" value="CRAL-TRIO_dom_sf"/>
</dbReference>
<dbReference type="SMART" id="SM01100">
    <property type="entry name" value="CRAL_TRIO_N"/>
    <property type="match status" value="1"/>
</dbReference>
<evidence type="ECO:0000313" key="2">
    <source>
        <dbReference type="EMBL" id="VVC89170.1"/>
    </source>
</evidence>
<dbReference type="CDD" id="cd00170">
    <property type="entry name" value="SEC14"/>
    <property type="match status" value="1"/>
</dbReference>
<dbReference type="GO" id="GO:1902936">
    <property type="term" value="F:phosphatidylinositol bisphosphate binding"/>
    <property type="evidence" value="ECO:0007669"/>
    <property type="project" value="TreeGrafter"/>
</dbReference>
<dbReference type="EMBL" id="FZQP02000463">
    <property type="protein sequence ID" value="VVC89170.1"/>
    <property type="molecule type" value="Genomic_DNA"/>
</dbReference>
<dbReference type="SUPFAM" id="SSF52087">
    <property type="entry name" value="CRAL/TRIO domain"/>
    <property type="match status" value="1"/>
</dbReference>
<dbReference type="InterPro" id="IPR011074">
    <property type="entry name" value="CRAL/TRIO_N_dom"/>
</dbReference>
<dbReference type="InterPro" id="IPR036273">
    <property type="entry name" value="CRAL/TRIO_N_dom_sf"/>
</dbReference>
<dbReference type="PANTHER" id="PTHR10174">
    <property type="entry name" value="ALPHA-TOCOPHEROL TRANSFER PROTEIN-RELATED"/>
    <property type="match status" value="1"/>
</dbReference>